<evidence type="ECO:0000256" key="5">
    <source>
        <dbReference type="RuleBase" id="RU003690"/>
    </source>
</evidence>
<dbReference type="InterPro" id="IPR001360">
    <property type="entry name" value="Glyco_hydro_1"/>
</dbReference>
<dbReference type="FunFam" id="3.20.20.80:FF:000004">
    <property type="entry name" value="Beta-glucosidase 6-phospho-beta-glucosidase"/>
    <property type="match status" value="1"/>
</dbReference>
<dbReference type="GO" id="GO:0016052">
    <property type="term" value="P:carbohydrate catabolic process"/>
    <property type="evidence" value="ECO:0007669"/>
    <property type="project" value="TreeGrafter"/>
</dbReference>
<reference evidence="7 8" key="1">
    <citation type="submission" date="2017-11" db="EMBL/GenBank/DDBJ databases">
        <title>Genome sequence of Entomoplasma lucivorax PIPN-2 (ATCC 49196).</title>
        <authorList>
            <person name="Lo W.-S."/>
            <person name="Gasparich G.E."/>
            <person name="Kuo C.-H."/>
        </authorList>
    </citation>
    <scope>NUCLEOTIDE SEQUENCE [LARGE SCALE GENOMIC DNA]</scope>
    <source>
        <strain evidence="7 8">PIPN-2</strain>
    </source>
</reference>
<keyword evidence="2 6" id="KW-0378">Hydrolase</keyword>
<dbReference type="RefSeq" id="WP_035026507.1">
    <property type="nucleotide sequence ID" value="NZ_PHNE01000001.1"/>
</dbReference>
<evidence type="ECO:0000256" key="2">
    <source>
        <dbReference type="ARBA" id="ARBA00022801"/>
    </source>
</evidence>
<comment type="caution">
    <text evidence="7">The sequence shown here is derived from an EMBL/GenBank/DDBJ whole genome shotgun (WGS) entry which is preliminary data.</text>
</comment>
<dbReference type="Proteomes" id="UP000237865">
    <property type="component" value="Unassembled WGS sequence"/>
</dbReference>
<comment type="similarity">
    <text evidence="1 5">Belongs to the glycosyl hydrolase 1 family.</text>
</comment>
<keyword evidence="8" id="KW-1185">Reference proteome</keyword>
<dbReference type="GO" id="GO:0008422">
    <property type="term" value="F:beta-glucosidase activity"/>
    <property type="evidence" value="ECO:0007669"/>
    <property type="project" value="TreeGrafter"/>
</dbReference>
<protein>
    <submittedName>
        <fullName evidence="7">6-phospho-beta-glucosidase</fullName>
    </submittedName>
</protein>
<gene>
    <name evidence="7" type="primary">bglA</name>
    <name evidence="7" type="ORF">ELUCI_v1c03730</name>
</gene>
<evidence type="ECO:0000256" key="6">
    <source>
        <dbReference type="RuleBase" id="RU004468"/>
    </source>
</evidence>
<evidence type="ECO:0000313" key="7">
    <source>
        <dbReference type="EMBL" id="PPE06082.1"/>
    </source>
</evidence>
<dbReference type="PROSITE" id="PS00572">
    <property type="entry name" value="GLYCOSYL_HYDROL_F1_1"/>
    <property type="match status" value="1"/>
</dbReference>
<sequence length="466" mass="54328">MKNIPKEFLWGGSSSAYQIEGAWNEDGKGVSIQDLEEPMFISLKHPDKTDFKIASDHYHHWKEDIALMTEMGFKSYRFSISWPRIYPTGLEETPNSKGIKFYHNLIDELIKHNIEPIVTIYHFDMPIKLSEMGGWNNRDVVVPAYVKYAKTLFEEFKTKVNYWQTINELNLNILFEHILNKLENGVDDGTSKYQAFHNANIAQALAIKQLRKISNTAKIGVAPNITYVYPKTCKPEDVLAADNANILRNWAHIDIFTKGEYDPILLNYWKENNYNVEILPGDMELFKSINIDFIAFNYYSSTTVSAPVKDSEFKKGDQKWAFNIENMFQIASNEFLEKTKYSTMDPIGFRLTSRALHTRYNLPIIITENGLSARDILTDDFKIHDDYRIKYLRSHIEQIPLIINDGVELFGYNLWSAIDLVSTHEGFQKRYGLVYVNREEKDLKRYKKDSFYWYKKVIASNGDDIK</sequence>
<keyword evidence="3 6" id="KW-0326">Glycosidase</keyword>
<dbReference type="GO" id="GO:0005829">
    <property type="term" value="C:cytosol"/>
    <property type="evidence" value="ECO:0007669"/>
    <property type="project" value="TreeGrafter"/>
</dbReference>
<evidence type="ECO:0000256" key="3">
    <source>
        <dbReference type="ARBA" id="ARBA00023295"/>
    </source>
</evidence>
<dbReference type="InterPro" id="IPR017853">
    <property type="entry name" value="GH"/>
</dbReference>
<dbReference type="Pfam" id="PF00232">
    <property type="entry name" value="Glyco_hydro_1"/>
    <property type="match status" value="1"/>
</dbReference>
<dbReference type="EMBL" id="PHNE01000001">
    <property type="protein sequence ID" value="PPE06082.1"/>
    <property type="molecule type" value="Genomic_DNA"/>
</dbReference>
<name>A0A2S5RFU2_9MOLU</name>
<dbReference type="PANTHER" id="PTHR10353:SF136">
    <property type="entry name" value="ARYL-PHOSPHO-BETA-D-GLUCOSIDASE BGLC"/>
    <property type="match status" value="1"/>
</dbReference>
<feature type="active site" description="Nucleophile" evidence="4">
    <location>
        <position position="368"/>
    </location>
</feature>
<accession>A0A2S5RFU2</accession>
<dbReference type="InterPro" id="IPR033132">
    <property type="entry name" value="GH_1_N_CS"/>
</dbReference>
<dbReference type="InterPro" id="IPR018120">
    <property type="entry name" value="Glyco_hydro_1_AS"/>
</dbReference>
<dbReference type="SUPFAM" id="SSF51445">
    <property type="entry name" value="(Trans)glycosidases"/>
    <property type="match status" value="1"/>
</dbReference>
<dbReference type="PROSITE" id="PS00653">
    <property type="entry name" value="GLYCOSYL_HYDROL_F1_2"/>
    <property type="match status" value="1"/>
</dbReference>
<evidence type="ECO:0000256" key="1">
    <source>
        <dbReference type="ARBA" id="ARBA00010838"/>
    </source>
</evidence>
<evidence type="ECO:0000313" key="8">
    <source>
        <dbReference type="Proteomes" id="UP000237865"/>
    </source>
</evidence>
<dbReference type="Gene3D" id="3.20.20.80">
    <property type="entry name" value="Glycosidases"/>
    <property type="match status" value="1"/>
</dbReference>
<organism evidence="7 8">
    <name type="scientific">Williamsoniiplasma lucivorax</name>
    <dbReference type="NCBI Taxonomy" id="209274"/>
    <lineage>
        <taxon>Bacteria</taxon>
        <taxon>Bacillati</taxon>
        <taxon>Mycoplasmatota</taxon>
        <taxon>Mollicutes</taxon>
        <taxon>Entomoplasmatales</taxon>
        <taxon>Williamsoniiplasma</taxon>
    </lineage>
</organism>
<proteinExistence type="inferred from homology"/>
<dbReference type="PANTHER" id="PTHR10353">
    <property type="entry name" value="GLYCOSYL HYDROLASE"/>
    <property type="match status" value="1"/>
</dbReference>
<evidence type="ECO:0000256" key="4">
    <source>
        <dbReference type="PROSITE-ProRule" id="PRU10055"/>
    </source>
</evidence>
<dbReference type="AlphaFoldDB" id="A0A2S5RFU2"/>
<dbReference type="PRINTS" id="PR00131">
    <property type="entry name" value="GLHYDRLASE1"/>
</dbReference>
<dbReference type="STRING" id="1399797.GCA_000518285_01800"/>